<evidence type="ECO:0008006" key="5">
    <source>
        <dbReference type="Google" id="ProtNLM"/>
    </source>
</evidence>
<geneLocation type="plasmid" evidence="3 4">
    <name>unnamed1</name>
</geneLocation>
<protein>
    <recommendedName>
        <fullName evidence="5">Alginate export domain-containing protein</fullName>
    </recommendedName>
</protein>
<dbReference type="RefSeq" id="WP_259807057.1">
    <property type="nucleotide sequence ID" value="NZ_CP080777.1"/>
</dbReference>
<sequence>MHLVLNLSVVAVTTLAIGLPSFAQGYDMPPDLPGAQTEDVTQVEGTTQPVPADPYDLPPSDAATADLSPSSFSIGENATLELESRLFSNHSRDGDSSFSLRQQVHYFGSRSLGQAISLDYNLRARADWTEGQRFHFGDDFNIDVQELALSVAFNDQTSLRLGRINLRNGVAIGFNPTDWFRDNSLVLSGSAAAADRRNERLGVVAVTGTTSIGRTLVQVGYRPKITAGSGSIWSDKDTIGLGLDRTNATEAAFVKITPDFGTNLSVTANALLLDGEPGFGVEVSGTLGDNLVLYAEAMGQRRQSLASEALANGVGSASFRAGLGADAGTNWYGQSAIGLNWALPQKWVGARDISLTFEHHYSGAGLSGAQIETLAAASGPDGAAAGALYQLANRRQDPLARQQLFARLAWNDIWSDADLSLLAYYVPADDSGLGQVALDVPITQAATLNLRAMHAFGDKMSVYGASPNKTSVQAAVLWRF</sequence>
<evidence type="ECO:0000313" key="4">
    <source>
        <dbReference type="Proteomes" id="UP001057991"/>
    </source>
</evidence>
<feature type="chain" id="PRO_5040212287" description="Alginate export domain-containing protein" evidence="2">
    <location>
        <begin position="26"/>
        <end position="480"/>
    </location>
</feature>
<accession>A0A9Q9HFM0</accession>
<organism evidence="3 4">
    <name type="scientific">Aliiroseovarius crassostreae</name>
    <dbReference type="NCBI Taxonomy" id="154981"/>
    <lineage>
        <taxon>Bacteria</taxon>
        <taxon>Pseudomonadati</taxon>
        <taxon>Pseudomonadota</taxon>
        <taxon>Alphaproteobacteria</taxon>
        <taxon>Rhodobacterales</taxon>
        <taxon>Paracoccaceae</taxon>
        <taxon>Aliiroseovarius</taxon>
    </lineage>
</organism>
<dbReference type="AlphaFoldDB" id="A0A9Q9HFM0"/>
<evidence type="ECO:0000313" key="3">
    <source>
        <dbReference type="EMBL" id="UWP97199.1"/>
    </source>
</evidence>
<feature type="region of interest" description="Disordered" evidence="1">
    <location>
        <begin position="28"/>
        <end position="62"/>
    </location>
</feature>
<keyword evidence="2" id="KW-0732">Signal</keyword>
<evidence type="ECO:0000256" key="2">
    <source>
        <dbReference type="SAM" id="SignalP"/>
    </source>
</evidence>
<dbReference type="Proteomes" id="UP001057991">
    <property type="component" value="Plasmid unnamed1"/>
</dbReference>
<dbReference type="EMBL" id="CP080777">
    <property type="protein sequence ID" value="UWP97199.1"/>
    <property type="molecule type" value="Genomic_DNA"/>
</dbReference>
<gene>
    <name evidence="3" type="ORF">K3X48_15325</name>
</gene>
<name>A0A9Q9HFM0_9RHOB</name>
<proteinExistence type="predicted"/>
<keyword evidence="3" id="KW-0614">Plasmid</keyword>
<reference evidence="3" key="1">
    <citation type="submission" date="2021-08" db="EMBL/GenBank/DDBJ databases">
        <authorList>
            <person name="Nwanade C."/>
            <person name="Wang M."/>
            <person name="Masoudi A."/>
            <person name="Yu Z."/>
            <person name="Liu J."/>
        </authorList>
    </citation>
    <scope>NUCLEOTIDE SEQUENCE</scope>
    <source>
        <strain evidence="3">S056</strain>
        <plasmid evidence="3">unnamed1</plasmid>
    </source>
</reference>
<feature type="compositionally biased region" description="Polar residues" evidence="1">
    <location>
        <begin position="38"/>
        <end position="49"/>
    </location>
</feature>
<feature type="signal peptide" evidence="2">
    <location>
        <begin position="1"/>
        <end position="25"/>
    </location>
</feature>
<evidence type="ECO:0000256" key="1">
    <source>
        <dbReference type="SAM" id="MobiDB-lite"/>
    </source>
</evidence>